<comment type="cofactor">
    <cofactor evidence="1">
        <name>Fe cation</name>
        <dbReference type="ChEBI" id="CHEBI:24875"/>
    </cofactor>
</comment>
<evidence type="ECO:0000313" key="3">
    <source>
        <dbReference type="EMBL" id="ETV85104.1"/>
    </source>
</evidence>
<dbReference type="Gene3D" id="2.60.120.620">
    <property type="entry name" value="q2cbj1_9rhob like domain"/>
    <property type="match status" value="1"/>
</dbReference>
<dbReference type="GeneID" id="20804958"/>
<dbReference type="SUPFAM" id="SSF51197">
    <property type="entry name" value="Clavaminate synthase-like"/>
    <property type="match status" value="1"/>
</dbReference>
<evidence type="ECO:0000256" key="1">
    <source>
        <dbReference type="ARBA" id="ARBA00001962"/>
    </source>
</evidence>
<gene>
    <name evidence="3" type="ORF">H257_02962</name>
</gene>
<organism evidence="3">
    <name type="scientific">Aphanomyces astaci</name>
    <name type="common">Crayfish plague agent</name>
    <dbReference type="NCBI Taxonomy" id="112090"/>
    <lineage>
        <taxon>Eukaryota</taxon>
        <taxon>Sar</taxon>
        <taxon>Stramenopiles</taxon>
        <taxon>Oomycota</taxon>
        <taxon>Saprolegniomycetes</taxon>
        <taxon>Saprolegniales</taxon>
        <taxon>Verrucalvaceae</taxon>
        <taxon>Aphanomyces</taxon>
    </lineage>
</organism>
<feature type="region of interest" description="Disordered" evidence="2">
    <location>
        <begin position="267"/>
        <end position="287"/>
    </location>
</feature>
<dbReference type="Pfam" id="PF05721">
    <property type="entry name" value="PhyH"/>
    <property type="match status" value="1"/>
</dbReference>
<dbReference type="PANTHER" id="PTHR20883:SF46">
    <property type="entry name" value="PHYTANOYL-COA HYDROXYLASE"/>
    <property type="match status" value="1"/>
</dbReference>
<dbReference type="OrthoDB" id="445007at2759"/>
<reference evidence="3" key="1">
    <citation type="submission" date="2013-12" db="EMBL/GenBank/DDBJ databases">
        <title>The Genome Sequence of Aphanomyces astaci APO3.</title>
        <authorList>
            <consortium name="The Broad Institute Genomics Platform"/>
            <person name="Russ C."/>
            <person name="Tyler B."/>
            <person name="van West P."/>
            <person name="Dieguez-Uribeondo J."/>
            <person name="Young S.K."/>
            <person name="Zeng Q."/>
            <person name="Gargeya S."/>
            <person name="Fitzgerald M."/>
            <person name="Abouelleil A."/>
            <person name="Alvarado L."/>
            <person name="Chapman S.B."/>
            <person name="Gainer-Dewar J."/>
            <person name="Goldberg J."/>
            <person name="Griggs A."/>
            <person name="Gujja S."/>
            <person name="Hansen M."/>
            <person name="Howarth C."/>
            <person name="Imamovic A."/>
            <person name="Ireland A."/>
            <person name="Larimer J."/>
            <person name="McCowan C."/>
            <person name="Murphy C."/>
            <person name="Pearson M."/>
            <person name="Poon T.W."/>
            <person name="Priest M."/>
            <person name="Roberts A."/>
            <person name="Saif S."/>
            <person name="Shea T."/>
            <person name="Sykes S."/>
            <person name="Wortman J."/>
            <person name="Nusbaum C."/>
            <person name="Birren B."/>
        </authorList>
    </citation>
    <scope>NUCLEOTIDE SEQUENCE [LARGE SCALE GENOMIC DNA]</scope>
    <source>
        <strain evidence="3">APO3</strain>
    </source>
</reference>
<evidence type="ECO:0000256" key="2">
    <source>
        <dbReference type="SAM" id="MobiDB-lite"/>
    </source>
</evidence>
<dbReference type="InterPro" id="IPR008775">
    <property type="entry name" value="Phytyl_CoA_dOase-like"/>
</dbReference>
<sequence>MKRQLERADGSRLNAPLTASELASFEMYGYLVLPYSLNDIQLNELRDECDGLYGQTNADDLVELGCVLDIFASANRTPRSRVNVAEYVAFRNTLVGRPMSKDLQTLLFDELPQLMQSLFHRPSVFFFNEHFVVKPPHSKVEFRWHQDDTEQLGMCVHREAIPWYISAWCALDDVTATNGALQFRHLDGESSPPVVVPAGKILVFRSDVWHFSAANSSDAVRRAFYVQYSPTAITSRPLDHLPLCCALPVHHKATVEDSRCKKQAKLNTVDPTGNGEVSHDRGIITQD</sequence>
<proteinExistence type="predicted"/>
<dbReference type="EMBL" id="KI913118">
    <property type="protein sequence ID" value="ETV85104.1"/>
    <property type="molecule type" value="Genomic_DNA"/>
</dbReference>
<dbReference type="PANTHER" id="PTHR20883">
    <property type="entry name" value="PHYTANOYL-COA DIOXYGENASE DOMAIN CONTAINING 1"/>
    <property type="match status" value="1"/>
</dbReference>
<feature type="compositionally biased region" description="Basic and acidic residues" evidence="2">
    <location>
        <begin position="277"/>
        <end position="287"/>
    </location>
</feature>
<evidence type="ECO:0008006" key="4">
    <source>
        <dbReference type="Google" id="ProtNLM"/>
    </source>
</evidence>
<dbReference type="RefSeq" id="XP_009825122.1">
    <property type="nucleotide sequence ID" value="XM_009826820.1"/>
</dbReference>
<protein>
    <recommendedName>
        <fullName evidence="4">Prolyl 4-hydroxylase alpha subunit domain-containing protein</fullName>
    </recommendedName>
</protein>
<dbReference type="VEuPathDB" id="FungiDB:H257_02962"/>
<accession>W4H1I8</accession>
<dbReference type="AlphaFoldDB" id="W4H1I8"/>
<name>W4H1I8_APHAT</name>